<dbReference type="EMBL" id="KI392078">
    <property type="protein sequence ID" value="ERN18759.1"/>
    <property type="molecule type" value="Genomic_DNA"/>
</dbReference>
<evidence type="ECO:0008006" key="3">
    <source>
        <dbReference type="Google" id="ProtNLM"/>
    </source>
</evidence>
<dbReference type="OMA" id="MARNHKA"/>
<organism evidence="1 2">
    <name type="scientific">Amborella trichopoda</name>
    <dbReference type="NCBI Taxonomy" id="13333"/>
    <lineage>
        <taxon>Eukaryota</taxon>
        <taxon>Viridiplantae</taxon>
        <taxon>Streptophyta</taxon>
        <taxon>Embryophyta</taxon>
        <taxon>Tracheophyta</taxon>
        <taxon>Spermatophyta</taxon>
        <taxon>Magnoliopsida</taxon>
        <taxon>Amborellales</taxon>
        <taxon>Amborellaceae</taxon>
        <taxon>Amborella</taxon>
    </lineage>
</organism>
<accession>U5D8F8</accession>
<dbReference type="PANTHER" id="PTHR47040">
    <property type="entry name" value="OSJNBA0068L06.9 PROTEIN"/>
    <property type="match status" value="1"/>
</dbReference>
<dbReference type="GO" id="GO:0006465">
    <property type="term" value="P:signal peptide processing"/>
    <property type="evidence" value="ECO:0007669"/>
    <property type="project" value="InterPro"/>
</dbReference>
<dbReference type="GO" id="GO:0004252">
    <property type="term" value="F:serine-type endopeptidase activity"/>
    <property type="evidence" value="ECO:0007669"/>
    <property type="project" value="InterPro"/>
</dbReference>
<dbReference type="Proteomes" id="UP000017836">
    <property type="component" value="Unassembled WGS sequence"/>
</dbReference>
<evidence type="ECO:0000313" key="1">
    <source>
        <dbReference type="EMBL" id="ERN18759.1"/>
    </source>
</evidence>
<dbReference type="AlphaFoldDB" id="U5D8F8"/>
<dbReference type="OrthoDB" id="308440at2759"/>
<reference evidence="2" key="1">
    <citation type="journal article" date="2013" name="Science">
        <title>The Amborella genome and the evolution of flowering plants.</title>
        <authorList>
            <consortium name="Amborella Genome Project"/>
        </authorList>
    </citation>
    <scope>NUCLEOTIDE SEQUENCE [LARGE SCALE GENOMIC DNA]</scope>
</reference>
<dbReference type="HOGENOM" id="CLU_116023_0_0_1"/>
<gene>
    <name evidence="1" type="ORF">AMTR_s00067p00044400</name>
</gene>
<protein>
    <recommendedName>
        <fullName evidence="3">Peptidase S26 domain-containing protein</fullName>
    </recommendedName>
</protein>
<dbReference type="Gene3D" id="2.10.109.10">
    <property type="entry name" value="Umud Fragment, subunit A"/>
    <property type="match status" value="1"/>
</dbReference>
<proteinExistence type="predicted"/>
<name>U5D8F8_AMBTC</name>
<dbReference type="Gramene" id="ERN18759">
    <property type="protein sequence ID" value="ERN18759"/>
    <property type="gene ID" value="AMTR_s00067p00044400"/>
</dbReference>
<dbReference type="PANTHER" id="PTHR47040:SF1">
    <property type="entry name" value="MITOCHONDRIAL ATP-INDEPENDENT INNER MEMBRANE PROTEASE SUBUNIT 2"/>
    <property type="match status" value="1"/>
</dbReference>
<dbReference type="STRING" id="13333.U5D8F8"/>
<evidence type="ECO:0000313" key="2">
    <source>
        <dbReference type="Proteomes" id="UP000017836"/>
    </source>
</evidence>
<dbReference type="eggNOG" id="KOG1568">
    <property type="taxonomic scope" value="Eukaryota"/>
</dbReference>
<dbReference type="InterPro" id="IPR019533">
    <property type="entry name" value="Peptidase_S26"/>
</dbReference>
<sequence length="206" mass="23413">MVSISTLCRYLAHRLEYSVALSWKKYKVGQIRNDQVSDSMIKNLLQVKLTTYLHWKHGEEMAPTITGKEGTLLVRKLPYPEPTRVFVGDVVILKDPEKPDDYIVRRLAAVEGYEMVSKDDKDTPFVLEKDQCWVLADNESLSAKEAHDSRIFGPVPMTDIIGRVIYCLRNSIDHGPVQNSRFGMQKDSPVLAVELDVDEMAKSTKT</sequence>
<dbReference type="CDD" id="cd06530">
    <property type="entry name" value="S26_SPase_I"/>
    <property type="match status" value="1"/>
</dbReference>
<dbReference type="InterPro" id="IPR036286">
    <property type="entry name" value="LexA/Signal_pep-like_sf"/>
</dbReference>
<dbReference type="InterPro" id="IPR053307">
    <property type="entry name" value="Mitochondrial_IM_protease"/>
</dbReference>
<dbReference type="KEGG" id="atr:18447128"/>
<dbReference type="SUPFAM" id="SSF51306">
    <property type="entry name" value="LexA/Signal peptidase"/>
    <property type="match status" value="1"/>
</dbReference>
<keyword evidence="2" id="KW-1185">Reference proteome</keyword>